<organism evidence="4 5">
    <name type="scientific">Pristionchus entomophagus</name>
    <dbReference type="NCBI Taxonomy" id="358040"/>
    <lineage>
        <taxon>Eukaryota</taxon>
        <taxon>Metazoa</taxon>
        <taxon>Ecdysozoa</taxon>
        <taxon>Nematoda</taxon>
        <taxon>Chromadorea</taxon>
        <taxon>Rhabditida</taxon>
        <taxon>Rhabditina</taxon>
        <taxon>Diplogasteromorpha</taxon>
        <taxon>Diplogasteroidea</taxon>
        <taxon>Neodiplogasteridae</taxon>
        <taxon>Pristionchus</taxon>
    </lineage>
</organism>
<dbReference type="GO" id="GO:0004672">
    <property type="term" value="F:protein kinase activity"/>
    <property type="evidence" value="ECO:0007669"/>
    <property type="project" value="InterPro"/>
</dbReference>
<dbReference type="InterPro" id="IPR050117">
    <property type="entry name" value="MAPK"/>
</dbReference>
<dbReference type="GO" id="GO:0005524">
    <property type="term" value="F:ATP binding"/>
    <property type="evidence" value="ECO:0007669"/>
    <property type="project" value="UniProtKB-KW"/>
</dbReference>
<dbReference type="InterPro" id="IPR011009">
    <property type="entry name" value="Kinase-like_dom_sf"/>
</dbReference>
<proteinExistence type="predicted"/>
<evidence type="ECO:0000256" key="1">
    <source>
        <dbReference type="ARBA" id="ARBA00022741"/>
    </source>
</evidence>
<evidence type="ECO:0000313" key="5">
    <source>
        <dbReference type="Proteomes" id="UP001432027"/>
    </source>
</evidence>
<dbReference type="EMBL" id="BTSX01000002">
    <property type="protein sequence ID" value="GMS83359.1"/>
    <property type="molecule type" value="Genomic_DNA"/>
</dbReference>
<evidence type="ECO:0000313" key="4">
    <source>
        <dbReference type="EMBL" id="GMS83359.1"/>
    </source>
</evidence>
<accession>A0AAV5SKB3</accession>
<protein>
    <recommendedName>
        <fullName evidence="3">Protein kinase domain-containing protein</fullName>
    </recommendedName>
</protein>
<dbReference type="AlphaFoldDB" id="A0AAV5SKB3"/>
<name>A0AAV5SKB3_9BILA</name>
<keyword evidence="1" id="KW-0547">Nucleotide-binding</keyword>
<comment type="caution">
    <text evidence="4">The sequence shown here is derived from an EMBL/GenBank/DDBJ whole genome shotgun (WGS) entry which is preliminary data.</text>
</comment>
<keyword evidence="2" id="KW-0067">ATP-binding</keyword>
<evidence type="ECO:0000259" key="3">
    <source>
        <dbReference type="PROSITE" id="PS50011"/>
    </source>
</evidence>
<sequence length="180" mass="20774">MTANRGTQPYSPIELLMEELSGAYDEKVDIWSVSALLCELITGHQLFGNESGNSLKVQIEYCGQVDQVVINKIGKEMDRRNLELYSTGKKRRDFIQILRSTMKPNRNIKDSDILVNEDNLRAFINQTLQFDPERRMSADRALAHPFLRSTEPWERALPPNEEEALLSLRNHIWNEINQTA</sequence>
<evidence type="ECO:0000256" key="2">
    <source>
        <dbReference type="ARBA" id="ARBA00022840"/>
    </source>
</evidence>
<keyword evidence="5" id="KW-1185">Reference proteome</keyword>
<dbReference type="PROSITE" id="PS50011">
    <property type="entry name" value="PROTEIN_KINASE_DOM"/>
    <property type="match status" value="1"/>
</dbReference>
<reference evidence="4" key="1">
    <citation type="submission" date="2023-10" db="EMBL/GenBank/DDBJ databases">
        <title>Genome assembly of Pristionchus species.</title>
        <authorList>
            <person name="Yoshida K."/>
            <person name="Sommer R.J."/>
        </authorList>
    </citation>
    <scope>NUCLEOTIDE SEQUENCE</scope>
    <source>
        <strain evidence="4">RS0144</strain>
    </source>
</reference>
<dbReference type="PANTHER" id="PTHR24055">
    <property type="entry name" value="MITOGEN-ACTIVATED PROTEIN KINASE"/>
    <property type="match status" value="1"/>
</dbReference>
<dbReference type="InterPro" id="IPR000719">
    <property type="entry name" value="Prot_kinase_dom"/>
</dbReference>
<dbReference type="SUPFAM" id="SSF56112">
    <property type="entry name" value="Protein kinase-like (PK-like)"/>
    <property type="match status" value="1"/>
</dbReference>
<dbReference type="Pfam" id="PF00069">
    <property type="entry name" value="Pkinase"/>
    <property type="match status" value="1"/>
</dbReference>
<gene>
    <name evidence="4" type="ORF">PENTCL1PPCAC_5534</name>
</gene>
<dbReference type="Proteomes" id="UP001432027">
    <property type="component" value="Unassembled WGS sequence"/>
</dbReference>
<dbReference type="Gene3D" id="1.10.510.10">
    <property type="entry name" value="Transferase(Phosphotransferase) domain 1"/>
    <property type="match status" value="1"/>
</dbReference>
<feature type="domain" description="Protein kinase" evidence="3">
    <location>
        <begin position="1"/>
        <end position="147"/>
    </location>
</feature>